<evidence type="ECO:0000256" key="3">
    <source>
        <dbReference type="ARBA" id="ARBA00004406"/>
    </source>
</evidence>
<evidence type="ECO:0000256" key="6">
    <source>
        <dbReference type="ARBA" id="ARBA00022723"/>
    </source>
</evidence>
<evidence type="ECO:0000256" key="7">
    <source>
        <dbReference type="ARBA" id="ARBA00022824"/>
    </source>
</evidence>
<evidence type="ECO:0000256" key="4">
    <source>
        <dbReference type="ARBA" id="ARBA00010617"/>
    </source>
</evidence>
<dbReference type="EMBL" id="OD003942">
    <property type="protein sequence ID" value="CAD7408977.1"/>
    <property type="molecule type" value="Genomic_DNA"/>
</dbReference>
<dbReference type="PROSITE" id="PS51257">
    <property type="entry name" value="PROKAR_LIPOPROTEIN"/>
    <property type="match status" value="1"/>
</dbReference>
<dbReference type="GO" id="GO:0005506">
    <property type="term" value="F:iron ion binding"/>
    <property type="evidence" value="ECO:0007669"/>
    <property type="project" value="InterPro"/>
</dbReference>
<gene>
    <name evidence="13" type="ORF">TPSB3V08_LOCUS6609</name>
</gene>
<keyword evidence="8" id="KW-0492">Microsome</keyword>
<evidence type="ECO:0000256" key="5">
    <source>
        <dbReference type="ARBA" id="ARBA00022617"/>
    </source>
</evidence>
<name>A0A7R9D6I5_TIMPO</name>
<dbReference type="InterPro" id="IPR001128">
    <property type="entry name" value="Cyt_P450"/>
</dbReference>
<sequence length="294" mass="33621">MKSKLTPDQLQCVFDPWTSEKKRNSSFSLSGTGCECDVRGAVIKEQVVNSQPSPSVNLICARLCLEISDYVILNSTKHIDKSHHYTFLHAWLGLGLLTSTGILDYYIPLQEFEEVMFTTTAAEWGIKWHNRRKMLTPAFHFKILEEHVLALNQMTNILTQKLMACTSDDTPKDIHKFITLCSLDIICETAMGISVGAQEGHHNDYAHTIKRMTRLLRHRQTHVWLWRPFTFGLSPSGREHNKCVKVVHNFTEKVPKDKEYQIVVKLVADHLQPPPSIIDVQCLFGQHLQKEGES</sequence>
<evidence type="ECO:0000256" key="10">
    <source>
        <dbReference type="ARBA" id="ARBA00023004"/>
    </source>
</evidence>
<evidence type="ECO:0000313" key="13">
    <source>
        <dbReference type="EMBL" id="CAD7408977.1"/>
    </source>
</evidence>
<protein>
    <recommendedName>
        <fullName evidence="14">Cytochrome P450</fullName>
    </recommendedName>
</protein>
<accession>A0A7R9D6I5</accession>
<keyword evidence="12" id="KW-0472">Membrane</keyword>
<reference evidence="13" key="1">
    <citation type="submission" date="2020-11" db="EMBL/GenBank/DDBJ databases">
        <authorList>
            <person name="Tran Van P."/>
        </authorList>
    </citation>
    <scope>NUCLEOTIDE SEQUENCE</scope>
</reference>
<keyword evidence="7" id="KW-0256">Endoplasmic reticulum</keyword>
<proteinExistence type="inferred from homology"/>
<keyword evidence="9" id="KW-0560">Oxidoreductase</keyword>
<keyword evidence="6" id="KW-0479">Metal-binding</keyword>
<evidence type="ECO:0000256" key="12">
    <source>
        <dbReference type="ARBA" id="ARBA00023136"/>
    </source>
</evidence>
<evidence type="ECO:0000256" key="1">
    <source>
        <dbReference type="ARBA" id="ARBA00001971"/>
    </source>
</evidence>
<evidence type="ECO:0000256" key="11">
    <source>
        <dbReference type="ARBA" id="ARBA00023033"/>
    </source>
</evidence>
<dbReference type="InterPro" id="IPR050196">
    <property type="entry name" value="Cytochrome_P450_Monoox"/>
</dbReference>
<dbReference type="Gene3D" id="1.10.630.10">
    <property type="entry name" value="Cytochrome P450"/>
    <property type="match status" value="1"/>
</dbReference>
<dbReference type="PANTHER" id="PTHR24291">
    <property type="entry name" value="CYTOCHROME P450 FAMILY 4"/>
    <property type="match status" value="1"/>
</dbReference>
<keyword evidence="5" id="KW-0349">Heme</keyword>
<dbReference type="PANTHER" id="PTHR24291:SF189">
    <property type="entry name" value="CYTOCHROME P450 4C3-RELATED"/>
    <property type="match status" value="1"/>
</dbReference>
<evidence type="ECO:0008006" key="14">
    <source>
        <dbReference type="Google" id="ProtNLM"/>
    </source>
</evidence>
<dbReference type="Pfam" id="PF00067">
    <property type="entry name" value="p450"/>
    <property type="match status" value="1"/>
</dbReference>
<comment type="cofactor">
    <cofactor evidence="1">
        <name>heme</name>
        <dbReference type="ChEBI" id="CHEBI:30413"/>
    </cofactor>
</comment>
<evidence type="ECO:0000256" key="8">
    <source>
        <dbReference type="ARBA" id="ARBA00022848"/>
    </source>
</evidence>
<evidence type="ECO:0000256" key="9">
    <source>
        <dbReference type="ARBA" id="ARBA00023002"/>
    </source>
</evidence>
<comment type="similarity">
    <text evidence="4">Belongs to the cytochrome P450 family.</text>
</comment>
<dbReference type="GO" id="GO:0016705">
    <property type="term" value="F:oxidoreductase activity, acting on paired donors, with incorporation or reduction of molecular oxygen"/>
    <property type="evidence" value="ECO:0007669"/>
    <property type="project" value="InterPro"/>
</dbReference>
<evidence type="ECO:0000256" key="2">
    <source>
        <dbReference type="ARBA" id="ARBA00004174"/>
    </source>
</evidence>
<dbReference type="SUPFAM" id="SSF48264">
    <property type="entry name" value="Cytochrome P450"/>
    <property type="match status" value="1"/>
</dbReference>
<dbReference type="GO" id="GO:0004497">
    <property type="term" value="F:monooxygenase activity"/>
    <property type="evidence" value="ECO:0007669"/>
    <property type="project" value="UniProtKB-KW"/>
</dbReference>
<keyword evidence="11" id="KW-0503">Monooxygenase</keyword>
<dbReference type="InterPro" id="IPR036396">
    <property type="entry name" value="Cyt_P450_sf"/>
</dbReference>
<dbReference type="GO" id="GO:0020037">
    <property type="term" value="F:heme binding"/>
    <property type="evidence" value="ECO:0007669"/>
    <property type="project" value="InterPro"/>
</dbReference>
<organism evidence="13">
    <name type="scientific">Timema poppense</name>
    <name type="common">Walking stick</name>
    <dbReference type="NCBI Taxonomy" id="170557"/>
    <lineage>
        <taxon>Eukaryota</taxon>
        <taxon>Metazoa</taxon>
        <taxon>Ecdysozoa</taxon>
        <taxon>Arthropoda</taxon>
        <taxon>Hexapoda</taxon>
        <taxon>Insecta</taxon>
        <taxon>Pterygota</taxon>
        <taxon>Neoptera</taxon>
        <taxon>Polyneoptera</taxon>
        <taxon>Phasmatodea</taxon>
        <taxon>Timematodea</taxon>
        <taxon>Timematoidea</taxon>
        <taxon>Timematidae</taxon>
        <taxon>Timema</taxon>
    </lineage>
</organism>
<keyword evidence="10" id="KW-0408">Iron</keyword>
<comment type="subcellular location">
    <subcellularLocation>
        <location evidence="3">Endoplasmic reticulum membrane</location>
        <topology evidence="3">Peripheral membrane protein</topology>
    </subcellularLocation>
    <subcellularLocation>
        <location evidence="2">Microsome membrane</location>
        <topology evidence="2">Peripheral membrane protein</topology>
    </subcellularLocation>
</comment>
<dbReference type="GO" id="GO:0005789">
    <property type="term" value="C:endoplasmic reticulum membrane"/>
    <property type="evidence" value="ECO:0007669"/>
    <property type="project" value="UniProtKB-SubCell"/>
</dbReference>
<dbReference type="AlphaFoldDB" id="A0A7R9D6I5"/>